<feature type="region of interest" description="Disordered" evidence="1">
    <location>
        <begin position="181"/>
        <end position="342"/>
    </location>
</feature>
<feature type="compositionally biased region" description="Polar residues" evidence="1">
    <location>
        <begin position="600"/>
        <end position="609"/>
    </location>
</feature>
<feature type="compositionally biased region" description="Acidic residues" evidence="1">
    <location>
        <begin position="965"/>
        <end position="989"/>
    </location>
</feature>
<feature type="compositionally biased region" description="Basic and acidic residues" evidence="1">
    <location>
        <begin position="948"/>
        <end position="964"/>
    </location>
</feature>
<evidence type="ECO:0000256" key="1">
    <source>
        <dbReference type="SAM" id="MobiDB-lite"/>
    </source>
</evidence>
<feature type="compositionally biased region" description="Acidic residues" evidence="1">
    <location>
        <begin position="397"/>
        <end position="406"/>
    </location>
</feature>
<feature type="compositionally biased region" description="Basic and acidic residues" evidence="1">
    <location>
        <begin position="660"/>
        <end position="684"/>
    </location>
</feature>
<dbReference type="RefSeq" id="XP_001319397.1">
    <property type="nucleotide sequence ID" value="XM_001319362.1"/>
</dbReference>
<dbReference type="AlphaFoldDB" id="A2EJK4"/>
<feature type="compositionally biased region" description="Acidic residues" evidence="1">
    <location>
        <begin position="686"/>
        <end position="696"/>
    </location>
</feature>
<feature type="compositionally biased region" description="Polar residues" evidence="1">
    <location>
        <begin position="116"/>
        <end position="126"/>
    </location>
</feature>
<keyword evidence="3" id="KW-1185">Reference proteome</keyword>
<feature type="compositionally biased region" description="Polar residues" evidence="1">
    <location>
        <begin position="34"/>
        <end position="44"/>
    </location>
</feature>
<feature type="compositionally biased region" description="Basic and acidic residues" evidence="1">
    <location>
        <begin position="712"/>
        <end position="784"/>
    </location>
</feature>
<feature type="compositionally biased region" description="Basic and acidic residues" evidence="1">
    <location>
        <begin position="889"/>
        <end position="933"/>
    </location>
</feature>
<feature type="compositionally biased region" description="Basic and acidic residues" evidence="1">
    <location>
        <begin position="801"/>
        <end position="810"/>
    </location>
</feature>
<proteinExistence type="predicted"/>
<reference evidence="2" key="1">
    <citation type="submission" date="2006-10" db="EMBL/GenBank/DDBJ databases">
        <authorList>
            <person name="Amadeo P."/>
            <person name="Zhao Q."/>
            <person name="Wortman J."/>
            <person name="Fraser-Liggett C."/>
            <person name="Carlton J."/>
        </authorList>
    </citation>
    <scope>NUCLEOTIDE SEQUENCE</scope>
    <source>
        <strain evidence="2">G3</strain>
    </source>
</reference>
<feature type="region of interest" description="Disordered" evidence="1">
    <location>
        <begin position="1"/>
        <end position="134"/>
    </location>
</feature>
<organism evidence="2 3">
    <name type="scientific">Trichomonas vaginalis (strain ATCC PRA-98 / G3)</name>
    <dbReference type="NCBI Taxonomy" id="412133"/>
    <lineage>
        <taxon>Eukaryota</taxon>
        <taxon>Metamonada</taxon>
        <taxon>Parabasalia</taxon>
        <taxon>Trichomonadida</taxon>
        <taxon>Trichomonadidae</taxon>
        <taxon>Trichomonas</taxon>
    </lineage>
</organism>
<dbReference type="InParanoid" id="A2EJK4"/>
<accession>A2EJK4</accession>
<feature type="region of interest" description="Disordered" evidence="1">
    <location>
        <begin position="641"/>
        <end position="989"/>
    </location>
</feature>
<feature type="compositionally biased region" description="Basic and acidic residues" evidence="1">
    <location>
        <begin position="583"/>
        <end position="598"/>
    </location>
</feature>
<feature type="compositionally biased region" description="Basic and acidic residues" evidence="1">
    <location>
        <begin position="820"/>
        <end position="875"/>
    </location>
</feature>
<dbReference type="KEGG" id="tva:4765060"/>
<feature type="region of interest" description="Disordered" evidence="1">
    <location>
        <begin position="524"/>
        <end position="618"/>
    </location>
</feature>
<feature type="compositionally biased region" description="Basic and acidic residues" evidence="1">
    <location>
        <begin position="45"/>
        <end position="67"/>
    </location>
</feature>
<feature type="compositionally biased region" description="Low complexity" evidence="1">
    <location>
        <begin position="77"/>
        <end position="89"/>
    </location>
</feature>
<name>A2EJK4_TRIV3</name>
<evidence type="ECO:0000313" key="2">
    <source>
        <dbReference type="EMBL" id="EAY07174.1"/>
    </source>
</evidence>
<dbReference type="SMR" id="A2EJK4"/>
<feature type="compositionally biased region" description="Acidic residues" evidence="1">
    <location>
        <begin position="537"/>
        <end position="548"/>
    </location>
</feature>
<feature type="region of interest" description="Disordered" evidence="1">
    <location>
        <begin position="387"/>
        <end position="448"/>
    </location>
</feature>
<feature type="compositionally biased region" description="Polar residues" evidence="1">
    <location>
        <begin position="700"/>
        <end position="709"/>
    </location>
</feature>
<dbReference type="VEuPathDB" id="TrichDB:TVAG_197870"/>
<feature type="compositionally biased region" description="Polar residues" evidence="1">
    <location>
        <begin position="199"/>
        <end position="213"/>
    </location>
</feature>
<feature type="compositionally biased region" description="Polar residues" evidence="1">
    <location>
        <begin position="1"/>
        <end position="23"/>
    </location>
</feature>
<sequence length="989" mass="113336">MRSRGSGNWNPNSPYSPPRSGNHSPVRDLFRASSIYSPNGNSVHSEYRTTKKQSIKEKYTLPDEIIHRSKYKPVLNKSPVSSPSKGSPIKSRDSPYKQQQSPKLVVSLTERLKQNGVINDTRSSPNKRSEHMDPIERIRKLLEEIASDSDSDNVEDIIDSIHAVADGRMPKSSCKYFSNIDLPQTQYIPPKPKIENIQKETPPNNTPKSVQQSPATTKKYPPKKPLNNVIILGDSEDEIPDVVKRDIEDTLDVSPIKKSTTTQEKQAETVEKPQQKAPSPKQPHVSPKFNVGEDLYNQVSSSLKEDDVKSVNSQKSGKLSPGKRLYALSTGQPIEEEELPPVPLDNVVSFDNVEKPQDSHKDAIEEILNLDSVQDLESEREIRQRINKIMKENGDPTVEEEDEEEELHSQIQSPSPEEEEYVSSPPAPKFEKSSQIKPKVEYNSAEEIKGDLEINDMIEIKSQTEEESELDNDDLLEYADNIIHKVNPDKVEVEKEKIPEEDEVENNDDSDAINFVNGYIVNAPTVDDPTVGGKFVDEDEANNDDDKDFENILQKIKGKQETTEGNDETNTPKEDLPGNVPPKQEKEVKFEVPIKLDSKAYNNENNPTNDQEEDITRSKDEFVNDVIKSISQKVEEVIKEDDELAETEQKQDEEGIYVLNDKENEPFDEKISDAQIKDEIKYAQEDSIEEMNEEEEIKTTGKSGENVQQNIENKEEIKENIESTDNNNKEENNKHQNEEETKEDFGNKEEVIDHEEKVETIDGQSPKEEVPKEETINDQTLKEEEVLDQEEKEEVSNQIQGKEEEIKEEVIDNETSNQINEEKVEVEENKEEFPKEEEKVETIDDQTLKENKEEVIDQTKEEKEEIPHQEEKVETIDGQSPKEEEEVIDQIHEEKLEVVEKEEELPKQEEKEEVSNQTQENKEEVIDKIKEEKEEVEEKEETINGQTPKEEELSNQIEENKENVNETEETQLNEEQNGEVEEIPSEDDI</sequence>
<reference evidence="2" key="2">
    <citation type="journal article" date="2007" name="Science">
        <title>Draft genome sequence of the sexually transmitted pathogen Trichomonas vaginalis.</title>
        <authorList>
            <person name="Carlton J.M."/>
            <person name="Hirt R.P."/>
            <person name="Silva J.C."/>
            <person name="Delcher A.L."/>
            <person name="Schatz M."/>
            <person name="Zhao Q."/>
            <person name="Wortman J.R."/>
            <person name="Bidwell S.L."/>
            <person name="Alsmark U.C.M."/>
            <person name="Besteiro S."/>
            <person name="Sicheritz-Ponten T."/>
            <person name="Noel C.J."/>
            <person name="Dacks J.B."/>
            <person name="Foster P.G."/>
            <person name="Simillion C."/>
            <person name="Van de Peer Y."/>
            <person name="Miranda-Saavedra D."/>
            <person name="Barton G.J."/>
            <person name="Westrop G.D."/>
            <person name="Mueller S."/>
            <person name="Dessi D."/>
            <person name="Fiori P.L."/>
            <person name="Ren Q."/>
            <person name="Paulsen I."/>
            <person name="Zhang H."/>
            <person name="Bastida-Corcuera F.D."/>
            <person name="Simoes-Barbosa A."/>
            <person name="Brown M.T."/>
            <person name="Hayes R.D."/>
            <person name="Mukherjee M."/>
            <person name="Okumura C.Y."/>
            <person name="Schneider R."/>
            <person name="Smith A.J."/>
            <person name="Vanacova S."/>
            <person name="Villalvazo M."/>
            <person name="Haas B.J."/>
            <person name="Pertea M."/>
            <person name="Feldblyum T.V."/>
            <person name="Utterback T.R."/>
            <person name="Shu C.L."/>
            <person name="Osoegawa K."/>
            <person name="de Jong P.J."/>
            <person name="Hrdy I."/>
            <person name="Horvathova L."/>
            <person name="Zubacova Z."/>
            <person name="Dolezal P."/>
            <person name="Malik S.B."/>
            <person name="Logsdon J.M. Jr."/>
            <person name="Henze K."/>
            <person name="Gupta A."/>
            <person name="Wang C.C."/>
            <person name="Dunne R.L."/>
            <person name="Upcroft J.A."/>
            <person name="Upcroft P."/>
            <person name="White O."/>
            <person name="Salzberg S.L."/>
            <person name="Tang P."/>
            <person name="Chiu C.-H."/>
            <person name="Lee Y.-S."/>
            <person name="Embley T.M."/>
            <person name="Coombs G.H."/>
            <person name="Mottram J.C."/>
            <person name="Tachezy J."/>
            <person name="Fraser-Liggett C.M."/>
            <person name="Johnson P.J."/>
        </authorList>
    </citation>
    <scope>NUCLEOTIDE SEQUENCE [LARGE SCALE GENOMIC DNA]</scope>
    <source>
        <strain evidence="2">G3</strain>
    </source>
</reference>
<feature type="compositionally biased region" description="Basic and acidic residues" evidence="1">
    <location>
        <begin position="429"/>
        <end position="448"/>
    </location>
</feature>
<dbReference type="OMA" id="VITNAHE"/>
<dbReference type="VEuPathDB" id="TrichDB:TVAGG3_0617410"/>
<dbReference type="Proteomes" id="UP000001542">
    <property type="component" value="Unassembled WGS sequence"/>
</dbReference>
<gene>
    <name evidence="2" type="ORF">TVAG_197870</name>
</gene>
<evidence type="ECO:0000313" key="3">
    <source>
        <dbReference type="Proteomes" id="UP000001542"/>
    </source>
</evidence>
<dbReference type="EMBL" id="DS113406">
    <property type="protein sequence ID" value="EAY07174.1"/>
    <property type="molecule type" value="Genomic_DNA"/>
</dbReference>
<feature type="compositionally biased region" description="Basic and acidic residues" evidence="1">
    <location>
        <begin position="265"/>
        <end position="274"/>
    </location>
</feature>
<protein>
    <submittedName>
        <fullName evidence="2">Uncharacterized protein</fullName>
    </submittedName>
</protein>